<dbReference type="Gene3D" id="3.40.50.2000">
    <property type="entry name" value="Glycogen Phosphorylase B"/>
    <property type="match status" value="2"/>
</dbReference>
<dbReference type="EMBL" id="JACLAX010000002">
    <property type="protein sequence ID" value="MBC2668134.1"/>
    <property type="molecule type" value="Genomic_DNA"/>
</dbReference>
<dbReference type="AlphaFoldDB" id="A0A7X1FW81"/>
<dbReference type="GO" id="GO:0016757">
    <property type="term" value="F:glycosyltransferase activity"/>
    <property type="evidence" value="ECO:0007669"/>
    <property type="project" value="InterPro"/>
</dbReference>
<evidence type="ECO:0000259" key="1">
    <source>
        <dbReference type="Pfam" id="PF00534"/>
    </source>
</evidence>
<feature type="domain" description="Glycosyl transferase family 1" evidence="1">
    <location>
        <begin position="225"/>
        <end position="377"/>
    </location>
</feature>
<dbReference type="Proteomes" id="UP000551327">
    <property type="component" value="Unassembled WGS sequence"/>
</dbReference>
<dbReference type="CDD" id="cd03801">
    <property type="entry name" value="GT4_PimA-like"/>
    <property type="match status" value="1"/>
</dbReference>
<dbReference type="RefSeq" id="WP_185678016.1">
    <property type="nucleotide sequence ID" value="NZ_JACLAX010000002.1"/>
</dbReference>
<keyword evidence="3" id="KW-1185">Reference proteome</keyword>
<dbReference type="PANTHER" id="PTHR45947:SF15">
    <property type="entry name" value="TEICHURONIC ACID BIOSYNTHESIS GLYCOSYLTRANSFERASE TUAC-RELATED"/>
    <property type="match status" value="1"/>
</dbReference>
<reference evidence="2 3" key="1">
    <citation type="submission" date="2020-08" db="EMBL/GenBank/DDBJ databases">
        <title>The genome sequence of type strain Novosphingobium piscinae KCTC 42194.</title>
        <authorList>
            <person name="Liu Y."/>
        </authorList>
    </citation>
    <scope>NUCLEOTIDE SEQUENCE [LARGE SCALE GENOMIC DNA]</scope>
    <source>
        <strain evidence="2 3">KCTC 42194</strain>
    </source>
</reference>
<comment type="caution">
    <text evidence="2">The sequence shown here is derived from an EMBL/GenBank/DDBJ whole genome shotgun (WGS) entry which is preliminary data.</text>
</comment>
<dbReference type="Pfam" id="PF00534">
    <property type="entry name" value="Glycos_transf_1"/>
    <property type="match status" value="1"/>
</dbReference>
<keyword evidence="2" id="KW-0808">Transferase</keyword>
<dbReference type="PANTHER" id="PTHR45947">
    <property type="entry name" value="SULFOQUINOVOSYL TRANSFERASE SQD2"/>
    <property type="match status" value="1"/>
</dbReference>
<name>A0A7X1FW81_9SPHN</name>
<evidence type="ECO:0000313" key="3">
    <source>
        <dbReference type="Proteomes" id="UP000551327"/>
    </source>
</evidence>
<evidence type="ECO:0000313" key="2">
    <source>
        <dbReference type="EMBL" id="MBC2668134.1"/>
    </source>
</evidence>
<dbReference type="InterPro" id="IPR050194">
    <property type="entry name" value="Glycosyltransferase_grp1"/>
</dbReference>
<dbReference type="InterPro" id="IPR001296">
    <property type="entry name" value="Glyco_trans_1"/>
</dbReference>
<dbReference type="SUPFAM" id="SSF53756">
    <property type="entry name" value="UDP-Glycosyltransferase/glycogen phosphorylase"/>
    <property type="match status" value="1"/>
</dbReference>
<accession>A0A7X1FW81</accession>
<protein>
    <submittedName>
        <fullName evidence="2">Glycosyltransferase family 4 protein</fullName>
    </submittedName>
</protein>
<gene>
    <name evidence="2" type="ORF">H7F53_03120</name>
</gene>
<sequence>MTRIAYLVSEYPAPSHTFIRREIAALRRRGCDIGIYSVRPAARAPQSEQERADHAETQAVLGRSPVAYLAACLAWMLTRPWRTVATLRLALRHRPPGAKALIWALFYWVEAALLARLLQRDGAQRLHSHFANNGATVGLLAASLVGIPWSMTLHGISETDYPAGLMLPAKIRHADFVACASWFMRAQAMRVSPVEHWPKLHVVRCGVEPEALAGHAAERGVGVRFVCVGRLSAEKGQHGLLEAFAAVRRQRSDVSLDLVGDGPLRADLERAARALGVADAVTFHGALPEPQTIACIGRSDILVLPSYMEGLPLVLMEAMGLGRPVVASGVAGIPELVRDGENGLLVPPGHVAALAGAMLRLADDPPLRQRLGQAAREAVHAEFVIDRAVIPLQDLLHGKAAPGEVG</sequence>
<organism evidence="2 3">
    <name type="scientific">Novosphingobium piscinae</name>
    <dbReference type="NCBI Taxonomy" id="1507448"/>
    <lineage>
        <taxon>Bacteria</taxon>
        <taxon>Pseudomonadati</taxon>
        <taxon>Pseudomonadota</taxon>
        <taxon>Alphaproteobacteria</taxon>
        <taxon>Sphingomonadales</taxon>
        <taxon>Sphingomonadaceae</taxon>
        <taxon>Novosphingobium</taxon>
    </lineage>
</organism>
<proteinExistence type="predicted"/>